<dbReference type="AlphaFoldDB" id="A0A6G0MWQ5"/>
<organism evidence="1 2">
    <name type="scientific">Phytophthora fragariae</name>
    <dbReference type="NCBI Taxonomy" id="53985"/>
    <lineage>
        <taxon>Eukaryota</taxon>
        <taxon>Sar</taxon>
        <taxon>Stramenopiles</taxon>
        <taxon>Oomycota</taxon>
        <taxon>Peronosporomycetes</taxon>
        <taxon>Peronosporales</taxon>
        <taxon>Peronosporaceae</taxon>
        <taxon>Phytophthora</taxon>
    </lineage>
</organism>
<name>A0A6G0MWQ5_9STRA</name>
<gene>
    <name evidence="1" type="ORF">PF004_g23569</name>
</gene>
<proteinExistence type="predicted"/>
<evidence type="ECO:0000313" key="1">
    <source>
        <dbReference type="EMBL" id="KAE9184720.1"/>
    </source>
</evidence>
<dbReference type="EMBL" id="QXGC01002544">
    <property type="protein sequence ID" value="KAE9184720.1"/>
    <property type="molecule type" value="Genomic_DNA"/>
</dbReference>
<dbReference type="Proteomes" id="UP000476176">
    <property type="component" value="Unassembled WGS sequence"/>
</dbReference>
<feature type="non-terminal residue" evidence="1">
    <location>
        <position position="1"/>
    </location>
</feature>
<evidence type="ECO:0000313" key="2">
    <source>
        <dbReference type="Proteomes" id="UP000476176"/>
    </source>
</evidence>
<accession>A0A6G0MWQ5</accession>
<comment type="caution">
    <text evidence="1">The sequence shown here is derived from an EMBL/GenBank/DDBJ whole genome shotgun (WGS) entry which is preliminary data.</text>
</comment>
<reference evidence="1 2" key="1">
    <citation type="submission" date="2018-09" db="EMBL/GenBank/DDBJ databases">
        <title>Genomic investigation of the strawberry pathogen Phytophthora fragariae indicates pathogenicity is determined by transcriptional variation in three key races.</title>
        <authorList>
            <person name="Adams T.M."/>
            <person name="Armitage A.D."/>
            <person name="Sobczyk M.K."/>
            <person name="Bates H.J."/>
            <person name="Dunwell J.M."/>
            <person name="Nellist C.F."/>
            <person name="Harrison R.J."/>
        </authorList>
    </citation>
    <scope>NUCLEOTIDE SEQUENCE [LARGE SCALE GENOMIC DNA]</scope>
    <source>
        <strain evidence="1 2">BC-23</strain>
    </source>
</reference>
<protein>
    <submittedName>
        <fullName evidence="1">Uncharacterized protein</fullName>
    </submittedName>
</protein>
<sequence>KWAAVWRRLRASGSQFDAVYGQVGRSLASSTAKWAAVWRRLRPSGSQFGVVYGQVGRSLVSSTAKWAAAAGRIRGESASELAAEFVGRVSCCT</sequence>